<dbReference type="STRING" id="48256.CLHUN_37900"/>
<dbReference type="Gene3D" id="1.50.10.10">
    <property type="match status" value="1"/>
</dbReference>
<dbReference type="InterPro" id="IPR016134">
    <property type="entry name" value="Dockerin_dom"/>
</dbReference>
<keyword evidence="8" id="KW-0624">Polysaccharide degradation</keyword>
<dbReference type="InterPro" id="IPR036439">
    <property type="entry name" value="Dockerin_dom_sf"/>
</dbReference>
<dbReference type="SUPFAM" id="SSF63446">
    <property type="entry name" value="Type I dockerin domain"/>
    <property type="match status" value="1"/>
</dbReference>
<reference evidence="12 13" key="1">
    <citation type="submission" date="2017-03" db="EMBL/GenBank/DDBJ databases">
        <title>Genome sequence of Clostridium hungatei DSM 14427.</title>
        <authorList>
            <person name="Poehlein A."/>
            <person name="Daniel R."/>
        </authorList>
    </citation>
    <scope>NUCLEOTIDE SEQUENCE [LARGE SCALE GENOMIC DNA]</scope>
    <source>
        <strain evidence="12 13">DSM 14427</strain>
    </source>
</reference>
<dbReference type="GO" id="GO:0030245">
    <property type="term" value="P:cellulose catabolic process"/>
    <property type="evidence" value="ECO:0007669"/>
    <property type="project" value="UniProtKB-KW"/>
</dbReference>
<evidence type="ECO:0000256" key="10">
    <source>
        <dbReference type="SAM" id="SignalP"/>
    </source>
</evidence>
<feature type="domain" description="Dockerin" evidence="11">
    <location>
        <begin position="658"/>
        <end position="719"/>
    </location>
</feature>
<dbReference type="InterPro" id="IPR023309">
    <property type="entry name" value="Endo-1-4-beta-glucanase_dom2"/>
</dbReference>
<dbReference type="InterPro" id="IPR008928">
    <property type="entry name" value="6-hairpin_glycosidase_sf"/>
</dbReference>
<evidence type="ECO:0000313" key="13">
    <source>
        <dbReference type="Proteomes" id="UP000191554"/>
    </source>
</evidence>
<evidence type="ECO:0000256" key="3">
    <source>
        <dbReference type="ARBA" id="ARBA00022729"/>
    </source>
</evidence>
<feature type="active site" description="Proton donor" evidence="9">
    <location>
        <position position="83"/>
    </location>
</feature>
<evidence type="ECO:0000256" key="4">
    <source>
        <dbReference type="ARBA" id="ARBA00022801"/>
    </source>
</evidence>
<protein>
    <recommendedName>
        <fullName evidence="2">cellulase</fullName>
        <ecNumber evidence="2">3.2.1.4</ecNumber>
    </recommendedName>
</protein>
<proteinExistence type="predicted"/>
<keyword evidence="13" id="KW-1185">Reference proteome</keyword>
<dbReference type="AlphaFoldDB" id="A0A1V4SED1"/>
<evidence type="ECO:0000256" key="5">
    <source>
        <dbReference type="ARBA" id="ARBA00023001"/>
    </source>
</evidence>
<evidence type="ECO:0000256" key="9">
    <source>
        <dbReference type="PIRSR" id="PIRSR600556-1"/>
    </source>
</evidence>
<evidence type="ECO:0000256" key="6">
    <source>
        <dbReference type="ARBA" id="ARBA00023277"/>
    </source>
</evidence>
<keyword evidence="6" id="KW-0119">Carbohydrate metabolism</keyword>
<sequence length="719" mass="79920">MRKGIKKLGSVAIATAMTVSLLATSVYAAAPAVNPEYKSRFDTMYQKIKDPSNGYFSTEGIPYHSIETLLVEAPDYGHVTTSEAFSYYMWLEAMKGRFSGDFTGFGKSWDIAEKYIIPSSQDQPNTSMSKYDPNKPATYAPEYETPNQYPAKLDTGAPVGKDPISRELVSAYGTNMIYGMHWILDVDNWYGYGQRADGKSRPSYINTFQRGEQESTWETIPQPCWDGMNFGGKNGYLDLFTGDSSYSKQFKYTDAPDADARAVQATYWADEWAKQQGKDVTTYVGKATKMGDYLRYSMFDKYFRKIGSPQTAGTGYDAAHYLLSWYYAWGGGIGSDWAWVIGSSHNHFGYQNPMAAWVLSTDAAFKPKSPNGASDWGKSLSRQIEFYQWLQSAEGAIAGGASNSKNGRYEAWPSSTATFYGMGYTENPVYADPGSNTWFGMQVWSMQRMAEYYYQTKDAKVKSLLDKWAKWANSTIQFNADGTFQIPSTIGWSGQPDTWNGTYTGNPNLHVTVVNSGTDLGVASSLANTLAYYAAASGDVTSKTNAKKLLDGMWKNYQDSKGISIPETRNDYHRFLDQEVYVPSGWTGTMPNGDKIQSGIKFIDIRSKYKQDPDWARVEADLKAGKSPTMVYHRFWAQSEFAIANGVYAILFPTDDVIEVLLGDVNGDKSVDALDLAVLKKYLLDSTTTINAKNADMTEDGVVDALDLAKLKIKLLSGV</sequence>
<dbReference type="Proteomes" id="UP000191554">
    <property type="component" value="Unassembled WGS sequence"/>
</dbReference>
<dbReference type="InterPro" id="IPR000556">
    <property type="entry name" value="Glyco_hydro_48F"/>
</dbReference>
<dbReference type="EC" id="3.2.1.4" evidence="2"/>
<dbReference type="PROSITE" id="PS51766">
    <property type="entry name" value="DOCKERIN"/>
    <property type="match status" value="1"/>
</dbReference>
<dbReference type="Gene3D" id="2.170.160.10">
    <property type="entry name" value="Endo-1,4-beta-glucanase f. Domain 2"/>
    <property type="match status" value="1"/>
</dbReference>
<evidence type="ECO:0000256" key="8">
    <source>
        <dbReference type="ARBA" id="ARBA00023326"/>
    </source>
</evidence>
<comment type="catalytic activity">
    <reaction evidence="1">
        <text>Endohydrolysis of (1-&gt;4)-beta-D-glucosidic linkages in cellulose, lichenin and cereal beta-D-glucans.</text>
        <dbReference type="EC" id="3.2.1.4"/>
    </reaction>
</comment>
<dbReference type="InterPro" id="IPR002105">
    <property type="entry name" value="Dockerin_1_rpt"/>
</dbReference>
<evidence type="ECO:0000259" key="11">
    <source>
        <dbReference type="PROSITE" id="PS51766"/>
    </source>
</evidence>
<gene>
    <name evidence="12" type="primary">celCCF</name>
    <name evidence="12" type="ORF">CLHUN_37900</name>
</gene>
<dbReference type="EMBL" id="MZGX01000031">
    <property type="protein sequence ID" value="OPX42269.1"/>
    <property type="molecule type" value="Genomic_DNA"/>
</dbReference>
<dbReference type="InterPro" id="IPR027390">
    <property type="entry name" value="Endoglucanase_F_dom3"/>
</dbReference>
<dbReference type="Pfam" id="PF00404">
    <property type="entry name" value="Dockerin_1"/>
    <property type="match status" value="1"/>
</dbReference>
<keyword evidence="7 12" id="KW-0326">Glycosidase</keyword>
<feature type="chain" id="PRO_5010700385" description="cellulase" evidence="10">
    <location>
        <begin position="29"/>
        <end position="719"/>
    </location>
</feature>
<dbReference type="RefSeq" id="WP_080066194.1">
    <property type="nucleotide sequence ID" value="NZ_MZGX01000031.1"/>
</dbReference>
<dbReference type="OrthoDB" id="33861at2"/>
<comment type="caution">
    <text evidence="12">The sequence shown here is derived from an EMBL/GenBank/DDBJ whole genome shotgun (WGS) entry which is preliminary data.</text>
</comment>
<dbReference type="CDD" id="cd14256">
    <property type="entry name" value="Dockerin_I"/>
    <property type="match status" value="1"/>
</dbReference>
<dbReference type="Gene3D" id="1.10.1330.10">
    <property type="entry name" value="Dockerin domain"/>
    <property type="match status" value="1"/>
</dbReference>
<dbReference type="GO" id="GO:0008810">
    <property type="term" value="F:cellulase activity"/>
    <property type="evidence" value="ECO:0007669"/>
    <property type="project" value="UniProtKB-EC"/>
</dbReference>
<name>A0A1V4SED1_RUMHU</name>
<dbReference type="InterPro" id="IPR012341">
    <property type="entry name" value="6hp_glycosidase-like_sf"/>
</dbReference>
<dbReference type="PROSITE" id="PS00448">
    <property type="entry name" value="CLOS_CELLULOSOME_RPT"/>
    <property type="match status" value="1"/>
</dbReference>
<evidence type="ECO:0000256" key="2">
    <source>
        <dbReference type="ARBA" id="ARBA00012601"/>
    </source>
</evidence>
<dbReference type="Gene3D" id="4.10.870.10">
    <property type="entry name" value="Endo-1,4-beta-glucanase f. Domain 3"/>
    <property type="match status" value="1"/>
</dbReference>
<keyword evidence="5" id="KW-0136">Cellulose degradation</keyword>
<keyword evidence="4 12" id="KW-0378">Hydrolase</keyword>
<evidence type="ECO:0000256" key="7">
    <source>
        <dbReference type="ARBA" id="ARBA00023295"/>
    </source>
</evidence>
<feature type="active site" description="Nucleophile" evidence="9">
    <location>
        <position position="257"/>
    </location>
</feature>
<feature type="signal peptide" evidence="10">
    <location>
        <begin position="1"/>
        <end position="28"/>
    </location>
</feature>
<evidence type="ECO:0000313" key="12">
    <source>
        <dbReference type="EMBL" id="OPX42269.1"/>
    </source>
</evidence>
<evidence type="ECO:0000256" key="1">
    <source>
        <dbReference type="ARBA" id="ARBA00000966"/>
    </source>
</evidence>
<dbReference type="Pfam" id="PF02011">
    <property type="entry name" value="Glyco_hydro_48"/>
    <property type="match status" value="1"/>
</dbReference>
<accession>A0A1V4SED1</accession>
<keyword evidence="3 10" id="KW-0732">Signal</keyword>
<dbReference type="SUPFAM" id="SSF48208">
    <property type="entry name" value="Six-hairpin glycosidases"/>
    <property type="match status" value="1"/>
</dbReference>
<dbReference type="PRINTS" id="PR00844">
    <property type="entry name" value="GLHYDRLASE48"/>
</dbReference>
<organism evidence="12 13">
    <name type="scientific">Ruminiclostridium hungatei</name>
    <name type="common">Clostridium hungatei</name>
    <dbReference type="NCBI Taxonomy" id="48256"/>
    <lineage>
        <taxon>Bacteria</taxon>
        <taxon>Bacillati</taxon>
        <taxon>Bacillota</taxon>
        <taxon>Clostridia</taxon>
        <taxon>Eubacteriales</taxon>
        <taxon>Oscillospiraceae</taxon>
        <taxon>Ruminiclostridium</taxon>
    </lineage>
</organism>